<dbReference type="EMBL" id="CP000472">
    <property type="protein sequence ID" value="ACJ29225.1"/>
    <property type="molecule type" value="Genomic_DNA"/>
</dbReference>
<proteinExistence type="predicted"/>
<accession>B8CMG8</accession>
<dbReference type="KEGG" id="swp:swp_2483"/>
<dbReference type="HOGENOM" id="CLU_3157747_0_0_6"/>
<reference evidence="1 2" key="1">
    <citation type="journal article" date="2008" name="PLoS ONE">
        <title>Environmental adaptation: genomic analysis of the piezotolerant and psychrotolerant deep-sea iron reducing bacterium Shewanella piezotolerans WP3.</title>
        <authorList>
            <person name="Wang F."/>
            <person name="Wang J."/>
            <person name="Jian H."/>
            <person name="Zhang B."/>
            <person name="Li S."/>
            <person name="Wang F."/>
            <person name="Zeng X."/>
            <person name="Gao L."/>
            <person name="Bartlett D.H."/>
            <person name="Yu J."/>
            <person name="Hu S."/>
            <person name="Xiao X."/>
        </authorList>
    </citation>
    <scope>NUCLEOTIDE SEQUENCE [LARGE SCALE GENOMIC DNA]</scope>
    <source>
        <strain evidence="2">WP3 / JCM 13877</strain>
    </source>
</reference>
<evidence type="ECO:0000313" key="2">
    <source>
        <dbReference type="Proteomes" id="UP000000753"/>
    </source>
</evidence>
<name>B8CMG8_SHEPW</name>
<dbReference type="Proteomes" id="UP000000753">
    <property type="component" value="Chromosome"/>
</dbReference>
<dbReference type="STRING" id="225849.swp_2483"/>
<protein>
    <submittedName>
        <fullName evidence="1">Uncharacterized protein</fullName>
    </submittedName>
</protein>
<sequence>MLSIRFNNTRGGLSIELSFCSNEIVKVSLVTKNLKNAFHAYGSRGFIG</sequence>
<dbReference type="AlphaFoldDB" id="B8CMG8"/>
<gene>
    <name evidence="1" type="ordered locus">swp_2483</name>
</gene>
<organism evidence="1 2">
    <name type="scientific">Shewanella piezotolerans (strain WP3 / JCM 13877)</name>
    <dbReference type="NCBI Taxonomy" id="225849"/>
    <lineage>
        <taxon>Bacteria</taxon>
        <taxon>Pseudomonadati</taxon>
        <taxon>Pseudomonadota</taxon>
        <taxon>Gammaproteobacteria</taxon>
        <taxon>Alteromonadales</taxon>
        <taxon>Shewanellaceae</taxon>
        <taxon>Shewanella</taxon>
    </lineage>
</organism>
<keyword evidence="2" id="KW-1185">Reference proteome</keyword>
<evidence type="ECO:0000313" key="1">
    <source>
        <dbReference type="EMBL" id="ACJ29225.1"/>
    </source>
</evidence>